<comment type="caution">
    <text evidence="5">The sequence shown here is derived from an EMBL/GenBank/DDBJ whole genome shotgun (WGS) entry which is preliminary data.</text>
</comment>
<feature type="domain" description="Mur ligase central" evidence="4">
    <location>
        <begin position="36"/>
        <end position="224"/>
    </location>
</feature>
<evidence type="ECO:0000256" key="1">
    <source>
        <dbReference type="ARBA" id="ARBA00022598"/>
    </source>
</evidence>
<evidence type="ECO:0000313" key="5">
    <source>
        <dbReference type="EMBL" id="MDX8527841.1"/>
    </source>
</evidence>
<dbReference type="GO" id="GO:0016874">
    <property type="term" value="F:ligase activity"/>
    <property type="evidence" value="ECO:0007669"/>
    <property type="project" value="UniProtKB-KW"/>
</dbReference>
<evidence type="ECO:0000259" key="4">
    <source>
        <dbReference type="Pfam" id="PF08245"/>
    </source>
</evidence>
<name>A0ABU4ZR06_9HYPH</name>
<dbReference type="Pfam" id="PF08245">
    <property type="entry name" value="Mur_ligase_M"/>
    <property type="match status" value="1"/>
</dbReference>
<dbReference type="PANTHER" id="PTHR43024">
    <property type="entry name" value="UDP-N-ACETYLMURAMOYL-TRIPEPTIDE--D-ALANYL-D-ALANINE LIGASE"/>
    <property type="match status" value="1"/>
</dbReference>
<gene>
    <name evidence="5" type="ORF">RFM68_25415</name>
</gene>
<reference evidence="5 6" key="1">
    <citation type="submission" date="2023-08" db="EMBL/GenBank/DDBJ databases">
        <title>Implementing the SeqCode for naming new Mesorhizobium species isolated from Vachellia karroo root nodules.</title>
        <authorList>
            <person name="Van Lill M."/>
        </authorList>
    </citation>
    <scope>NUCLEOTIDE SEQUENCE [LARGE SCALE GENOMIC DNA]</scope>
    <source>
        <strain evidence="5 6">MSK 1335</strain>
    </source>
</reference>
<evidence type="ECO:0000256" key="3">
    <source>
        <dbReference type="ARBA" id="ARBA00022840"/>
    </source>
</evidence>
<dbReference type="InterPro" id="IPR051046">
    <property type="entry name" value="MurCDEF_CellWall_CoF430Synth"/>
</dbReference>
<keyword evidence="1 5" id="KW-0436">Ligase</keyword>
<keyword evidence="6" id="KW-1185">Reference proteome</keyword>
<accession>A0ABU4ZR06</accession>
<sequence length="439" mass="48329">MVKVRLGEIRNDLGRRLRRYRAERARARSKATLIGITGSSGKSTATSLLGHILASHGTVHTQVLANTLKALVRTLYKRMKYTGKVDYVLFEAGAYEPGSIRGMAELLRPDVAVVTMVRLEHIAQFRTLDGVAQEKKALVDALSPGGLAILNADDRYVLDMASGARGRIVTFGQSEAADYRVADVHAAYPDLLGFSLRWHGGAIDIQTPFPGEHFWLPAAAAIVTALELGVPPEKVAARTASFEPLANRCKVLVTDGGPQFIVDAAKAPWHSLHIALEMMAKAKAVRKRIVLGQISDYVGSSRKYGTAYGIARDIADEVIYTGDNAHRSRASQADRDGGRFLEIRTPKEVSDHIKKTAIPGELVLLKSSGNLHLERIALAWTHDVRCWIPACGKKESCQSCGLYEVPFEEHKSFLANRRLARRRRRFGWLLGGLSFTRRS</sequence>
<evidence type="ECO:0000313" key="6">
    <source>
        <dbReference type="Proteomes" id="UP001276840"/>
    </source>
</evidence>
<dbReference type="Gene3D" id="3.40.1190.10">
    <property type="entry name" value="Mur-like, catalytic domain"/>
    <property type="match status" value="1"/>
</dbReference>
<dbReference type="SUPFAM" id="SSF53623">
    <property type="entry name" value="MurD-like peptide ligases, catalytic domain"/>
    <property type="match status" value="1"/>
</dbReference>
<dbReference type="InterPro" id="IPR036565">
    <property type="entry name" value="Mur-like_cat_sf"/>
</dbReference>
<dbReference type="InterPro" id="IPR036615">
    <property type="entry name" value="Mur_ligase_C_dom_sf"/>
</dbReference>
<dbReference type="Gene3D" id="3.90.190.20">
    <property type="entry name" value="Mur ligase, C-terminal domain"/>
    <property type="match status" value="1"/>
</dbReference>
<protein>
    <submittedName>
        <fullName evidence="5">Mur ligase family protein</fullName>
    </submittedName>
</protein>
<dbReference type="EMBL" id="JAVIJF010000021">
    <property type="protein sequence ID" value="MDX8527841.1"/>
    <property type="molecule type" value="Genomic_DNA"/>
</dbReference>
<evidence type="ECO:0000256" key="2">
    <source>
        <dbReference type="ARBA" id="ARBA00022741"/>
    </source>
</evidence>
<dbReference type="PANTHER" id="PTHR43024:SF1">
    <property type="entry name" value="UDP-N-ACETYLMURAMOYL-TRIPEPTIDE--D-ALANYL-D-ALANINE LIGASE"/>
    <property type="match status" value="1"/>
</dbReference>
<dbReference type="InterPro" id="IPR013221">
    <property type="entry name" value="Mur_ligase_cen"/>
</dbReference>
<dbReference type="SUPFAM" id="SSF53244">
    <property type="entry name" value="MurD-like peptide ligases, peptide-binding domain"/>
    <property type="match status" value="1"/>
</dbReference>
<organism evidence="5 6">
    <name type="scientific">Mesorhizobium montanum</name>
    <dbReference type="NCBI Taxonomy" id="3072323"/>
    <lineage>
        <taxon>Bacteria</taxon>
        <taxon>Pseudomonadati</taxon>
        <taxon>Pseudomonadota</taxon>
        <taxon>Alphaproteobacteria</taxon>
        <taxon>Hyphomicrobiales</taxon>
        <taxon>Phyllobacteriaceae</taxon>
        <taxon>Mesorhizobium</taxon>
    </lineage>
</organism>
<dbReference type="RefSeq" id="WP_320235788.1">
    <property type="nucleotide sequence ID" value="NZ_JAVIJF010000021.1"/>
</dbReference>
<proteinExistence type="predicted"/>
<keyword evidence="3" id="KW-0067">ATP-binding</keyword>
<keyword evidence="2" id="KW-0547">Nucleotide-binding</keyword>
<dbReference type="Proteomes" id="UP001276840">
    <property type="component" value="Unassembled WGS sequence"/>
</dbReference>